<keyword evidence="4" id="KW-0677">Repeat</keyword>
<dbReference type="Gene3D" id="3.10.100.10">
    <property type="entry name" value="Mannose-Binding Protein A, subunit A"/>
    <property type="match status" value="1"/>
</dbReference>
<dbReference type="InterPro" id="IPR013320">
    <property type="entry name" value="ConA-like_dom_sf"/>
</dbReference>
<dbReference type="PROSITE" id="PS00330">
    <property type="entry name" value="HEMOLYSIN_CALCIUM"/>
    <property type="match status" value="16"/>
</dbReference>
<keyword evidence="3" id="KW-0732">Signal</keyword>
<evidence type="ECO:0000256" key="4">
    <source>
        <dbReference type="ARBA" id="ARBA00022737"/>
    </source>
</evidence>
<dbReference type="GO" id="GO:0005509">
    <property type="term" value="F:calcium ion binding"/>
    <property type="evidence" value="ECO:0007669"/>
    <property type="project" value="InterPro"/>
</dbReference>
<dbReference type="Gene3D" id="2.150.10.10">
    <property type="entry name" value="Serralysin-like metalloprotease, C-terminal"/>
    <property type="match status" value="17"/>
</dbReference>
<dbReference type="CDD" id="cd03603">
    <property type="entry name" value="CLECT_VCBS"/>
    <property type="match status" value="1"/>
</dbReference>
<dbReference type="GO" id="GO:0005576">
    <property type="term" value="C:extracellular region"/>
    <property type="evidence" value="ECO:0007669"/>
    <property type="project" value="UniProtKB-SubCell"/>
</dbReference>
<dbReference type="SMART" id="SM00560">
    <property type="entry name" value="LamGL"/>
    <property type="match status" value="1"/>
</dbReference>
<dbReference type="Pfam" id="PF00353">
    <property type="entry name" value="HemolysinCabind"/>
    <property type="match status" value="27"/>
</dbReference>
<dbReference type="GO" id="GO:0007154">
    <property type="term" value="P:cell communication"/>
    <property type="evidence" value="ECO:0007669"/>
    <property type="project" value="InterPro"/>
</dbReference>
<evidence type="ECO:0000259" key="7">
    <source>
        <dbReference type="PROSITE" id="PS50041"/>
    </source>
</evidence>
<dbReference type="PROSITE" id="PS50041">
    <property type="entry name" value="C_TYPE_LECTIN_2"/>
    <property type="match status" value="1"/>
</dbReference>
<sequence>MTINSPYATVLNTAISNVIELLTAFAADPLFAEKYTLAFDSGITSAQFLQAVAVLPEIQVRSDAELQGALGAFSGQTQTVYLSEGLVQGDSANLVAVLLEEVGHYLDFRFNAVDSAGDEGAIFSEVVRGYLPDAATLQALKAEDDSAILVLDGQSIAVEEANLNGDDNPNTIYGTSNADTINGLGGGDTLYGQSGNDSLDGGADNDALYGGNGNDSLNGGDGNDALYGEQGVNSYIGGTGNDYAQIDFSWRTNNVTVGYSNINSGTLGDGGTIKEVERIYLRSGTGNDNLDLSATNYNSGNYDDSTASANVGGGAGNDTIIGGSGRDLLYGEAGDDILKGGDNPTIYYDYGYGDQLDGGDGNDSLYGEAGDDRLYGGTGNDLLDGGDGDDYLYGEQGNNSYVGGAGTDYAEIDFSQQVDNLTVTYSDINAGTFSLGGTIKQVERIYLLSGSGNDTIDVSATNYDGNWSANIDGGDGNDTITGGTGRDLLSGGAGNDSLKGGDNYDELYGNDGDDTLDAGLSSNIADGGDGTDLLKVDYSTVTNGGFSQTTPNGNNGQVSAGGNYVNYSNIERFDITGTQFAETLLGDTLSDRLAGGGGNDILNGGDGTDTLIGGTGDDTYIVDTTTDTITESATQGLDLVQSSVTFSLANIANVENLILTGSDNLSGTGNSINNDLKGNSGNNTLVGNAGNDLLEGGTGNDSLNGGDGIDRLLGIDSTSTGIGEIDTLTGGTGADRFILGDVNRSYYDDGNTSTNGVADYALITDFNSAEDAIQLWGATSNYILGNSPISGITGQSLFLDKPGSEPDELIAILQGVTGLTLTSAAFAPTTVLLSDNFDTENGGSGTGPLTSLNQWNVTDGSVDLIGNGWYDYLPGNGLYLDLDGGAGTAGSTGARLESKSSFSFSSGELVTLNFSLAGSQIWWSNPDTVTVSLGNLWSETFTVPYYQGLTTISRTFSITAASSNNKLIFDQAGGDDAGLKLDAIQLSKTTRNNSFSNAGVIAFNSSTYTVNEDGTVTAAITLTRTGGSSGEVRTTVTLGGGTATPWGDYNPTSIDVTFGNGDAAAKVITIPIINDLHIDGGETFNLTLSNPVGGAVLGAKSVATVTIQESGDGTPVYYRTTAATWTDAQAQAVALGGNLVTINDPTENQFLVSAFGTSEYFWIGYTDAAQEGVWKWVDNQQSSYTNWAGGEPNNSGNEDYAHFYSSGTWNDLPNTGTGTPLSGIVEVINGVSTIAIADTSITEDGTNSVTLTVTLTGLTTKTFTVNYAVAPGSATANADYTPVTGTLTFAPGESVKTITIPLLDDLLAEGNENFTVNLSNVTGGAVLGKSSATVTLLQPTPVLSLTQATYSLNESGVPIASVTVVRSAGSVDPAVSATISFTNGTASSSDYTNTPITVNFASGETIKTIQIPITEDLFFEGNETFNLALTNPSANASLGTQQTATVTIVDNDINQGINLLNGDAVIIDNSKLQVANIGATEFSLNLDGNDDYVSIAHNPSLSLTTFTIELWVKQTQLKGGWQPLITKSNSSGDNENYGIYIRPNESRLEFEFKDVNGNWAVYDSQGGLTLNQLAHVAVTYDGSELRLYINGQLDGSVSYVGTPILNTEPVNIGRVLNAYTGFAGQIDDVRIWNTARTQAQIQANLNTQLTGNEAGLAGYWNFDQASNAVAEDVSLNSNNGQLLNGASLMADNTVKTPQQIVYTVTDLPSQGVLTRNSVTLKVGDTFTQADIDNQVVSYKPNSITPPSDSFKFTVTDGITTQTNQTFQLRGNPTAVSSEFLVNTTTAKNQTAPSVTALNDGGFIAVWASENATTGGSIYSQRYDVNQQKVGGEVLIGTDTNYALGKPVVANLPNGGYVVTWYSNHTDGTADLVFGQVYDAQGTKIGTNFQINTSNSYTSEWWGNQIWSEVKALNDGTFVVAWNGFNNDYYGDTFVQRFDGQGNKLGNAIQVNSYTNQYQMQPDIAVLNNGNYVVTWQSNPQNNGYWGVYGQIFTPNGDKVGSEFQVHNYNYQHSSAPSIVALSNGGFVVAYNKYDGSFHDTEGQLFDQNGNKVGSAFLINSYTDQSQSDPVVTASLDGGFFITWHSENQDGSSYGVYGQRFDGTGNKIGSEFRINNQTTDSQDTPTVTTLSNGEILVAWESQNQDGDGYGIYAQRYNLGTLYGTNGNDSLKGGGFNDVIDGLNGNDTLSGGKGDDTYFIDSTSDVVTEAANEGTDTIKSFVTYTLPTNVENLILTGTAAINGTGNASNNVITGNAASNTLIGGTGVDTLIGGLGNDIYQVDSTTDVITENANEGTDTVQSSVTFSLAALTNIENLTLTGSAAINGTGNASNNVITGNTANNTLEGGTGIDTLIGGTGDDIYIVDSTTDVITENGSAGTDTVQSSVTFSLAALPNVENLTLTGSATINGTGNTGNNILTGNTANNTLSGGDGNDTLNGDTGVDTLIGGLGNDIYQVDSTTDVITENANEGTDTIQSSVTFSLAALPNVENLTLTGSAAIDGTGNTGNNILTGNTVNNTLSGGDGNDTLEGGTGVDTLIGGTGDDIYIVDSTTDVITENGSAGTDTVQSSVTFSLAALPNVENLTLTGSAAINGTGNASNNVITGNTANNTLEGGTGVDTLIGGTGDDIYIVDSTTDVITENGSAGTDTVQSSVTFSLAALPNVENLTLTGSAAINGTGNASNNVITGNTANNTLEGGTGVDTLIGGTGDDIYVVDSTTDVITENANEGTDTVQSSVTFSLAALPNVENLTLTGSAAINGTGNASNNVITGNTANNTLEGGTGVDTLIGGTGDDIYVVDSTTDVITENGSAGTDTVQSSVTFSLAALPNVENLTLTGSAAINGTGNASNNVITGNTANNTLEGGTGVDTLIGGTGDDIYVVDSTTDVITENGSAGTDTVQSSVTFSLAALPNVENLTLTGSAAINGTGNASNNVITGNTANNTLEGGTGVDTLIGGTGDDIYIVDSTTDVITENGNEGTDTVQSSVTFSLAALPNVENLTLTGLGAINGTGNAGNNVITGNTANNTLEGGTGVDTLVGGTGDDIYQVDSITDVITENANEGTDTVQSSVTFSLAALPNIENLTLTGSAAIDGTGNTGNNILAGNTANNTLSGGDGNDTLNGNTGVDTLIGGLGNDIYQVDSTTDVITENANEGTDTIQSSVTFSLAALPNVENLTLAGSAAIDGTGNASNNVITGNTANNTLEGGTGVDTLIGGTGNDIYVVDSTTDVITENANEGTDTVQSSVTFSLAALPNVENLTLTGSAVINGTGNASNNVITGNTVNNTLEGGIGVDTLIGGTGDDIYVVDSTTDVITENTNEGTDTVQSSVTFSLAALPNVENLTLTGSAVINGTGNASNNVITGNTVNNTLNGGTGVDTLIGGTGDDIYVVDSTTDVITENTNEGTDTVQSSVTFSLAALTNIENLTLTGSSVIHGTGNASNNVITGNSVNNTLAGDAGNDTLNGGTGVDTLIGGTGDDVYIVDSTTDVITENANEGTDTIQSSVTFSLAALPNIENLTLTGSAAINGTGNASNNVITGNTANNTLDGGTGIDNLIGGTGNDIYVVDSTTDVITENANEGTDTVQSSVTFSLAALPNIENLTLTGSAAINGTGNTGNNILAGNTANNTLSGVDGNDTLDGGTGVDTLIGGLGNDIYQVDSATDVITENVNEGTDTIQSSVTFSLAAFPNIENLTLTGSSLIDGTGNTANNSLTGNTANNTLDGGDGNDTLNGGAGNDNLIGGNGNDFAYYYSSTSSVTVNLATGTASDGLGGTDSLSFIENVQGSNTAGDNLTGDTGVNVLYGYGGADILTGGLGNDLLYLGSDTVTDTVNYASGDGNDTVFNFVRGAGGDILKFTGITAIDVQVSGTSTLFKLGDGISGNSGFGSGTLLLTTSATTGFVAADVNVNLLGATFTFS</sequence>
<dbReference type="InterPro" id="IPR018511">
    <property type="entry name" value="Hemolysin-typ_Ca-bd_CS"/>
</dbReference>
<dbReference type="SMART" id="SM00034">
    <property type="entry name" value="CLECT"/>
    <property type="match status" value="1"/>
</dbReference>
<dbReference type="Gene3D" id="2.60.40.2030">
    <property type="match status" value="3"/>
</dbReference>
<dbReference type="GO" id="GO:0016020">
    <property type="term" value="C:membrane"/>
    <property type="evidence" value="ECO:0007669"/>
    <property type="project" value="InterPro"/>
</dbReference>
<dbReference type="InterPro" id="IPR050557">
    <property type="entry name" value="RTX_toxin/Mannuronan_C5-epim"/>
</dbReference>
<dbReference type="SUPFAM" id="SSF141072">
    <property type="entry name" value="CalX-like"/>
    <property type="match status" value="3"/>
</dbReference>
<dbReference type="InterPro" id="IPR003644">
    <property type="entry name" value="Calx_beta"/>
</dbReference>
<dbReference type="Gene3D" id="2.60.120.200">
    <property type="match status" value="1"/>
</dbReference>
<dbReference type="SMART" id="SM00710">
    <property type="entry name" value="PbH1"/>
    <property type="match status" value="13"/>
</dbReference>
<dbReference type="Proteomes" id="UP001065613">
    <property type="component" value="Chromosome"/>
</dbReference>
<feature type="domain" description="C-type lectin" evidence="7">
    <location>
        <begin position="1117"/>
        <end position="1211"/>
    </location>
</feature>
<dbReference type="InterPro" id="IPR034007">
    <property type="entry name" value="CTLD_bac"/>
</dbReference>
<dbReference type="SUPFAM" id="SSF56436">
    <property type="entry name" value="C-type lectin-like"/>
    <property type="match status" value="1"/>
</dbReference>
<dbReference type="SUPFAM" id="SSF49899">
    <property type="entry name" value="Concanavalin A-like lectins/glucanases"/>
    <property type="match status" value="1"/>
</dbReference>
<evidence type="ECO:0000256" key="6">
    <source>
        <dbReference type="ARBA" id="ARBA00023157"/>
    </source>
</evidence>
<accession>A0A977PYE1</accession>
<comment type="subcellular location">
    <subcellularLocation>
        <location evidence="1">Secreted</location>
    </subcellularLocation>
</comment>
<evidence type="ECO:0000256" key="2">
    <source>
        <dbReference type="ARBA" id="ARBA00022525"/>
    </source>
</evidence>
<keyword evidence="2" id="KW-0964">Secreted</keyword>
<evidence type="ECO:0000256" key="1">
    <source>
        <dbReference type="ARBA" id="ARBA00004613"/>
    </source>
</evidence>
<dbReference type="PRINTS" id="PR00313">
    <property type="entry name" value="CABNDNGRPT"/>
</dbReference>
<dbReference type="KEGG" id="wna:KA717_14285"/>
<dbReference type="InterPro" id="IPR016186">
    <property type="entry name" value="C-type_lectin-like/link_sf"/>
</dbReference>
<dbReference type="InterPro" id="IPR001304">
    <property type="entry name" value="C-type_lectin-like"/>
</dbReference>
<dbReference type="InterPro" id="IPR016187">
    <property type="entry name" value="CTDL_fold"/>
</dbReference>
<evidence type="ECO:0000313" key="8">
    <source>
        <dbReference type="EMBL" id="UXE63657.1"/>
    </source>
</evidence>
<gene>
    <name evidence="8" type="ORF">KA717_14285</name>
</gene>
<keyword evidence="6" id="KW-1015">Disulfide bond</keyword>
<dbReference type="Pfam" id="PF03160">
    <property type="entry name" value="Calx-beta"/>
    <property type="match status" value="3"/>
</dbReference>
<dbReference type="InterPro" id="IPR006626">
    <property type="entry name" value="PbH1"/>
</dbReference>
<dbReference type="InterPro" id="IPR006558">
    <property type="entry name" value="LamG-like"/>
</dbReference>
<dbReference type="EMBL" id="CP073041">
    <property type="protein sequence ID" value="UXE63657.1"/>
    <property type="molecule type" value="Genomic_DNA"/>
</dbReference>
<evidence type="ECO:0000256" key="3">
    <source>
        <dbReference type="ARBA" id="ARBA00022729"/>
    </source>
</evidence>
<dbReference type="InterPro" id="IPR001343">
    <property type="entry name" value="Hemolysn_Ca-bd"/>
</dbReference>
<dbReference type="InterPro" id="IPR038081">
    <property type="entry name" value="CalX-like_sf"/>
</dbReference>
<evidence type="ECO:0000256" key="5">
    <source>
        <dbReference type="ARBA" id="ARBA00022837"/>
    </source>
</evidence>
<organism evidence="8">
    <name type="scientific">Woronichinia naegeliana WA131</name>
    <dbReference type="NCBI Taxonomy" id="2824559"/>
    <lineage>
        <taxon>Bacteria</taxon>
        <taxon>Bacillati</taxon>
        <taxon>Cyanobacteriota</taxon>
        <taxon>Cyanophyceae</taxon>
        <taxon>Synechococcales</taxon>
        <taxon>Coelosphaeriaceae</taxon>
        <taxon>Woronichinia</taxon>
    </lineage>
</organism>
<name>A0A977PYE1_9CYAN</name>
<dbReference type="PANTHER" id="PTHR38340">
    <property type="entry name" value="S-LAYER PROTEIN"/>
    <property type="match status" value="1"/>
</dbReference>
<proteinExistence type="predicted"/>
<dbReference type="Pfam" id="PF16184">
    <property type="entry name" value="Cadherin_3"/>
    <property type="match status" value="1"/>
</dbReference>
<dbReference type="InterPro" id="IPR011049">
    <property type="entry name" value="Serralysin-like_metalloprot_C"/>
</dbReference>
<dbReference type="PANTHER" id="PTHR38340:SF1">
    <property type="entry name" value="S-LAYER PROTEIN"/>
    <property type="match status" value="1"/>
</dbReference>
<reference evidence="8" key="1">
    <citation type="submission" date="2021-04" db="EMBL/GenBank/DDBJ databases">
        <title>Genome sequence of Woronichinia naegeliana from Washington state freshwater lake bloom.</title>
        <authorList>
            <person name="Dreher T.W."/>
        </authorList>
    </citation>
    <scope>NUCLEOTIDE SEQUENCE</scope>
    <source>
        <strain evidence="8">WA131</strain>
    </source>
</reference>
<keyword evidence="5" id="KW-0106">Calcium</keyword>
<dbReference type="Pfam" id="PF00059">
    <property type="entry name" value="Lectin_C"/>
    <property type="match status" value="1"/>
</dbReference>
<dbReference type="SMART" id="SM00237">
    <property type="entry name" value="Calx_beta"/>
    <property type="match status" value="3"/>
</dbReference>
<protein>
    <recommendedName>
        <fullName evidence="7">C-type lectin domain-containing protein</fullName>
    </recommendedName>
</protein>
<dbReference type="SUPFAM" id="SSF51120">
    <property type="entry name" value="beta-Roll"/>
    <property type="match status" value="15"/>
</dbReference>